<feature type="signal peptide" evidence="4">
    <location>
        <begin position="1"/>
        <end position="21"/>
    </location>
</feature>
<dbReference type="OrthoDB" id="5348911at2"/>
<evidence type="ECO:0000256" key="3">
    <source>
        <dbReference type="ARBA" id="ARBA00022729"/>
    </source>
</evidence>
<keyword evidence="7" id="KW-1185">Reference proteome</keyword>
<dbReference type="AlphaFoldDB" id="A0A511DPE5"/>
<reference evidence="6 7" key="1">
    <citation type="submission" date="2019-07" db="EMBL/GenBank/DDBJ databases">
        <title>Whole genome shotgun sequence of Pseudonocardia sulfidoxydans NBRC 16205.</title>
        <authorList>
            <person name="Hosoyama A."/>
            <person name="Uohara A."/>
            <person name="Ohji S."/>
            <person name="Ichikawa N."/>
        </authorList>
    </citation>
    <scope>NUCLEOTIDE SEQUENCE [LARGE SCALE GENOMIC DNA]</scope>
    <source>
        <strain evidence="6 7">NBRC 16205</strain>
    </source>
</reference>
<dbReference type="GO" id="GO:0042597">
    <property type="term" value="C:periplasmic space"/>
    <property type="evidence" value="ECO:0007669"/>
    <property type="project" value="UniProtKB-SubCell"/>
</dbReference>
<evidence type="ECO:0000313" key="7">
    <source>
        <dbReference type="Proteomes" id="UP000321685"/>
    </source>
</evidence>
<feature type="chain" id="PRO_5038838918" description="SsuA/THI5-like domain-containing protein" evidence="4">
    <location>
        <begin position="22"/>
        <end position="341"/>
    </location>
</feature>
<evidence type="ECO:0000256" key="2">
    <source>
        <dbReference type="ARBA" id="ARBA00010742"/>
    </source>
</evidence>
<organism evidence="6 7">
    <name type="scientific">Pseudonocardia sulfidoxydans NBRC 16205</name>
    <dbReference type="NCBI Taxonomy" id="1223511"/>
    <lineage>
        <taxon>Bacteria</taxon>
        <taxon>Bacillati</taxon>
        <taxon>Actinomycetota</taxon>
        <taxon>Actinomycetes</taxon>
        <taxon>Pseudonocardiales</taxon>
        <taxon>Pseudonocardiaceae</taxon>
        <taxon>Pseudonocardia</taxon>
    </lineage>
</organism>
<dbReference type="Pfam" id="PF09084">
    <property type="entry name" value="NMT1"/>
    <property type="match status" value="1"/>
</dbReference>
<feature type="domain" description="SsuA/THI5-like" evidence="5">
    <location>
        <begin position="56"/>
        <end position="244"/>
    </location>
</feature>
<dbReference type="RefSeq" id="WP_147115189.1">
    <property type="nucleotide sequence ID" value="NZ_BJVJ01000105.1"/>
</dbReference>
<gene>
    <name evidence="6" type="ORF">PSU4_56440</name>
</gene>
<dbReference type="SUPFAM" id="SSF53850">
    <property type="entry name" value="Periplasmic binding protein-like II"/>
    <property type="match status" value="1"/>
</dbReference>
<comment type="similarity">
    <text evidence="2">Belongs to the bacterial solute-binding protein SsuA/TauA family.</text>
</comment>
<comment type="subcellular location">
    <subcellularLocation>
        <location evidence="1">Periplasm</location>
    </subcellularLocation>
</comment>
<evidence type="ECO:0000256" key="4">
    <source>
        <dbReference type="SAM" id="SignalP"/>
    </source>
</evidence>
<comment type="caution">
    <text evidence="6">The sequence shown here is derived from an EMBL/GenBank/DDBJ whole genome shotgun (WGS) entry which is preliminary data.</text>
</comment>
<accession>A0A511DPE5</accession>
<evidence type="ECO:0000256" key="1">
    <source>
        <dbReference type="ARBA" id="ARBA00004418"/>
    </source>
</evidence>
<dbReference type="PROSITE" id="PS51257">
    <property type="entry name" value="PROKAR_LIPOPROTEIN"/>
    <property type="match status" value="1"/>
</dbReference>
<name>A0A511DPE5_9PSEU</name>
<dbReference type="InterPro" id="IPR015168">
    <property type="entry name" value="SsuA/THI5"/>
</dbReference>
<dbReference type="PANTHER" id="PTHR30024:SF47">
    <property type="entry name" value="TAURINE-BINDING PERIPLASMIC PROTEIN"/>
    <property type="match status" value="1"/>
</dbReference>
<dbReference type="GO" id="GO:0042918">
    <property type="term" value="P:alkanesulfonate transmembrane transport"/>
    <property type="evidence" value="ECO:0007669"/>
    <property type="project" value="TreeGrafter"/>
</dbReference>
<evidence type="ECO:0000259" key="5">
    <source>
        <dbReference type="Pfam" id="PF09084"/>
    </source>
</evidence>
<dbReference type="Proteomes" id="UP000321685">
    <property type="component" value="Unassembled WGS sequence"/>
</dbReference>
<dbReference type="EMBL" id="BJVJ01000105">
    <property type="protein sequence ID" value="GEL26690.1"/>
    <property type="molecule type" value="Genomic_DNA"/>
</dbReference>
<protein>
    <recommendedName>
        <fullName evidence="5">SsuA/THI5-like domain-containing protein</fullName>
    </recommendedName>
</protein>
<dbReference type="Gene3D" id="3.40.190.10">
    <property type="entry name" value="Periplasmic binding protein-like II"/>
    <property type="match status" value="2"/>
</dbReference>
<sequence>MRLRKVLPAAVLALACAAAVACGKPAAAGGGGDAPAAAGSMSLTVGYTAIGAAYSDLYVCEDQGVFTKNGLDVKLTLLNSSSQLLAALASNSVQIGAGVAATTAAGALGGVDLRYLALPISNFYVEMWGMGDITSPEQVKGKKIGLSSPGSLGDTAVDAWLKDQGWTDKDVQKTFLKSTPAEVTALQSGAVDVIVTQPPTGTTTRNFGAHKITDFTKYPAAANAYTATASWTQANGPAVEAFVKSEVECLSMLHKDKATAIDSIRKHSGTDDPELADAAYTFFEPLWAKDPKVEPTLLAAAFAQAAAEKGTDAPADVTTYIDNGPLQSLRADGYIDSLYKS</sequence>
<dbReference type="PANTHER" id="PTHR30024">
    <property type="entry name" value="ALIPHATIC SULFONATES-BINDING PROTEIN-RELATED"/>
    <property type="match status" value="1"/>
</dbReference>
<proteinExistence type="inferred from homology"/>
<evidence type="ECO:0000313" key="6">
    <source>
        <dbReference type="EMBL" id="GEL26690.1"/>
    </source>
</evidence>
<keyword evidence="3 4" id="KW-0732">Signal</keyword>